<dbReference type="SUPFAM" id="SSF158472">
    <property type="entry name" value="HAMP domain-like"/>
    <property type="match status" value="1"/>
</dbReference>
<dbReference type="InterPro" id="IPR003661">
    <property type="entry name" value="HisK_dim/P_dom"/>
</dbReference>
<keyword evidence="10" id="KW-0812">Transmembrane</keyword>
<organism evidence="13 14">
    <name type="scientific">Moraxella catarrhalis</name>
    <name type="common">Branhamella catarrhalis</name>
    <dbReference type="NCBI Taxonomy" id="480"/>
    <lineage>
        <taxon>Bacteria</taxon>
        <taxon>Pseudomonadati</taxon>
        <taxon>Pseudomonadota</taxon>
        <taxon>Gammaproteobacteria</taxon>
        <taxon>Moraxellales</taxon>
        <taxon>Moraxellaceae</taxon>
        <taxon>Moraxella</taxon>
    </lineage>
</organism>
<dbReference type="InterPro" id="IPR003660">
    <property type="entry name" value="HAMP_dom"/>
</dbReference>
<evidence type="ECO:0000256" key="4">
    <source>
        <dbReference type="ARBA" id="ARBA00022475"/>
    </source>
</evidence>
<keyword evidence="7" id="KW-0547">Nucleotide-binding</keyword>
<dbReference type="GO" id="GO:0005524">
    <property type="term" value="F:ATP binding"/>
    <property type="evidence" value="ECO:0007669"/>
    <property type="project" value="UniProtKB-KW"/>
</dbReference>
<evidence type="ECO:0000313" key="13">
    <source>
        <dbReference type="EMBL" id="OAV24539.1"/>
    </source>
</evidence>
<evidence type="ECO:0000256" key="2">
    <source>
        <dbReference type="ARBA" id="ARBA00004651"/>
    </source>
</evidence>
<dbReference type="AlphaFoldDB" id="A0AB36DMK0"/>
<dbReference type="GO" id="GO:0000155">
    <property type="term" value="F:phosphorelay sensor kinase activity"/>
    <property type="evidence" value="ECO:0007669"/>
    <property type="project" value="InterPro"/>
</dbReference>
<feature type="domain" description="Histidine kinase" evidence="11">
    <location>
        <begin position="349"/>
        <end position="562"/>
    </location>
</feature>
<proteinExistence type="predicted"/>
<protein>
    <recommendedName>
        <fullName evidence="3">histidine kinase</fullName>
        <ecNumber evidence="3">2.7.13.3</ecNumber>
    </recommendedName>
</protein>
<dbReference type="CDD" id="cd00082">
    <property type="entry name" value="HisKA"/>
    <property type="match status" value="1"/>
</dbReference>
<name>A0AB36DMK0_MORCA</name>
<dbReference type="PROSITE" id="PS50109">
    <property type="entry name" value="HIS_KIN"/>
    <property type="match status" value="1"/>
</dbReference>
<dbReference type="InterPro" id="IPR036097">
    <property type="entry name" value="HisK_dim/P_sf"/>
</dbReference>
<accession>A0AB36DMK0</accession>
<dbReference type="Gene3D" id="1.10.8.500">
    <property type="entry name" value="HAMP domain in histidine kinase"/>
    <property type="match status" value="1"/>
</dbReference>
<dbReference type="Pfam" id="PF02518">
    <property type="entry name" value="HATPase_c"/>
    <property type="match status" value="1"/>
</dbReference>
<reference evidence="13 14" key="1">
    <citation type="journal article" date="2016" name="Genome Biol. Evol.">
        <title>Comparative Genomic Analyses of the Moraxella catarrhalis Serosensitive and Seroresistant Lineages Demonstrate Their Independent Evolution.</title>
        <authorList>
            <person name="Earl J.P."/>
            <person name="de Vries S.P."/>
            <person name="Ahmed A."/>
            <person name="Powell E."/>
            <person name="Schultz M.P."/>
            <person name="Hermans P.W."/>
            <person name="Hill D.J."/>
            <person name="Zhou Z."/>
            <person name="Constantinidou C.I."/>
            <person name="Hu F.Z."/>
            <person name="Bootsma H.J."/>
            <person name="Ehrlich G.D."/>
        </authorList>
    </citation>
    <scope>NUCLEOTIDE SEQUENCE [LARGE SCALE GENOMIC DNA]</scope>
    <source>
        <strain evidence="13 14">F23</strain>
    </source>
</reference>
<evidence type="ECO:0000313" key="14">
    <source>
        <dbReference type="Proteomes" id="UP000078295"/>
    </source>
</evidence>
<dbReference type="SUPFAM" id="SSF55874">
    <property type="entry name" value="ATPase domain of HSP90 chaperone/DNA topoisomerase II/histidine kinase"/>
    <property type="match status" value="1"/>
</dbReference>
<dbReference type="Pfam" id="PF00512">
    <property type="entry name" value="HisKA"/>
    <property type="match status" value="1"/>
</dbReference>
<evidence type="ECO:0000259" key="11">
    <source>
        <dbReference type="PROSITE" id="PS50109"/>
    </source>
</evidence>
<keyword evidence="9" id="KW-0067">ATP-binding</keyword>
<keyword evidence="4" id="KW-1003">Cell membrane</keyword>
<evidence type="ECO:0000256" key="3">
    <source>
        <dbReference type="ARBA" id="ARBA00012438"/>
    </source>
</evidence>
<sequence length="590" mass="67245">MFRQNDACEASCCWLSFYQALFDMTLVSFTERSIFFRIYAGLLLVCLSVAFFAYLLVDTINQERAQSYRETVATGVFYLIGQSAIHQETNAQKNYWLNDISALFGSNFEIIPMDSVEFKAREMRRIEEAKTVVRYDPYTNQSTFYHHLEGTDEILTVKLAQVGERQVRAMTIFLLDDLSYFHGYEQKQARLEYLSEKFSYPIYQQSINNLHLDHDQIARLKRDELVISYQDGIRGQNSTMSFIVASEVEDMVIVVGPVALFNWFPLNLLASVALICVLLIALGVYALIFPLERRLQLLQLGVNRVAQGNLDTKVQVVGQDDIARLSMTFNAMTEHIKRLIESQRELTRAVSHELRTPVARIRFAVDMLADTDDEDSRQLQRQFIDEDIESLNELIDEILTYAKLEEGSPKLDWEMVNLRDLTEQIERETNALGKPIQLICKLPPAKAVAMADRRYLHRVVQNLVGNALRYAQSTIMLSAGVVKGEAFISVEDDGHGISEENREKVFIPFTRLDDSRTRASGGYGLGLSIVSRIAFWFNAKLSVDESPTLHGARFIMKWPAKQVGVVVAADELTQDRVEKTIHQKGSITPD</sequence>
<dbReference type="InterPro" id="IPR003594">
    <property type="entry name" value="HATPase_dom"/>
</dbReference>
<feature type="domain" description="HAMP" evidence="12">
    <location>
        <begin position="289"/>
        <end position="341"/>
    </location>
</feature>
<dbReference type="Gene3D" id="3.30.565.10">
    <property type="entry name" value="Histidine kinase-like ATPase, C-terminal domain"/>
    <property type="match status" value="1"/>
</dbReference>
<dbReference type="InterPro" id="IPR050980">
    <property type="entry name" value="2C_sensor_his_kinase"/>
</dbReference>
<evidence type="ECO:0000256" key="1">
    <source>
        <dbReference type="ARBA" id="ARBA00000085"/>
    </source>
</evidence>
<evidence type="ECO:0000256" key="7">
    <source>
        <dbReference type="ARBA" id="ARBA00022741"/>
    </source>
</evidence>
<dbReference type="PANTHER" id="PTHR44936">
    <property type="entry name" value="SENSOR PROTEIN CREC"/>
    <property type="match status" value="1"/>
</dbReference>
<dbReference type="CDD" id="cd06225">
    <property type="entry name" value="HAMP"/>
    <property type="match status" value="1"/>
</dbReference>
<comment type="subcellular location">
    <subcellularLocation>
        <location evidence="2">Cell membrane</location>
        <topology evidence="2">Multi-pass membrane protein</topology>
    </subcellularLocation>
</comment>
<dbReference type="EMBL" id="LXHQ01000035">
    <property type="protein sequence ID" value="OAV24539.1"/>
    <property type="molecule type" value="Genomic_DNA"/>
</dbReference>
<evidence type="ECO:0000256" key="8">
    <source>
        <dbReference type="ARBA" id="ARBA00022777"/>
    </source>
</evidence>
<dbReference type="PRINTS" id="PR00344">
    <property type="entry name" value="BCTRLSENSOR"/>
</dbReference>
<dbReference type="InterPro" id="IPR004358">
    <property type="entry name" value="Sig_transdc_His_kin-like_C"/>
</dbReference>
<dbReference type="GO" id="GO:0005886">
    <property type="term" value="C:plasma membrane"/>
    <property type="evidence" value="ECO:0007669"/>
    <property type="project" value="UniProtKB-SubCell"/>
</dbReference>
<evidence type="ECO:0000256" key="6">
    <source>
        <dbReference type="ARBA" id="ARBA00022679"/>
    </source>
</evidence>
<keyword evidence="8 13" id="KW-0418">Kinase</keyword>
<dbReference type="PANTHER" id="PTHR44936:SF10">
    <property type="entry name" value="SENSOR PROTEIN RSTB"/>
    <property type="match status" value="1"/>
</dbReference>
<dbReference type="SMART" id="SM00304">
    <property type="entry name" value="HAMP"/>
    <property type="match status" value="1"/>
</dbReference>
<dbReference type="SMART" id="SM00387">
    <property type="entry name" value="HATPase_c"/>
    <property type="match status" value="1"/>
</dbReference>
<dbReference type="Gene3D" id="1.10.287.130">
    <property type="match status" value="1"/>
</dbReference>
<keyword evidence="6" id="KW-0808">Transferase</keyword>
<evidence type="ECO:0000256" key="10">
    <source>
        <dbReference type="SAM" id="Phobius"/>
    </source>
</evidence>
<dbReference type="EC" id="2.7.13.3" evidence="3"/>
<evidence type="ECO:0000256" key="5">
    <source>
        <dbReference type="ARBA" id="ARBA00022553"/>
    </source>
</evidence>
<keyword evidence="5" id="KW-0597">Phosphoprotein</keyword>
<dbReference type="SUPFAM" id="SSF47384">
    <property type="entry name" value="Homodimeric domain of signal transducing histidine kinase"/>
    <property type="match status" value="1"/>
</dbReference>
<dbReference type="PROSITE" id="PS50885">
    <property type="entry name" value="HAMP"/>
    <property type="match status" value="1"/>
</dbReference>
<gene>
    <name evidence="13" type="ORF">AO370_1485</name>
</gene>
<dbReference type="Proteomes" id="UP000078295">
    <property type="component" value="Unassembled WGS sequence"/>
</dbReference>
<dbReference type="InterPro" id="IPR036890">
    <property type="entry name" value="HATPase_C_sf"/>
</dbReference>
<dbReference type="SMART" id="SM00388">
    <property type="entry name" value="HisKA"/>
    <property type="match status" value="1"/>
</dbReference>
<dbReference type="InterPro" id="IPR005467">
    <property type="entry name" value="His_kinase_dom"/>
</dbReference>
<evidence type="ECO:0000259" key="12">
    <source>
        <dbReference type="PROSITE" id="PS50885"/>
    </source>
</evidence>
<comment type="catalytic activity">
    <reaction evidence="1">
        <text>ATP + protein L-histidine = ADP + protein N-phospho-L-histidine.</text>
        <dbReference type="EC" id="2.7.13.3"/>
    </reaction>
</comment>
<keyword evidence="10" id="KW-1133">Transmembrane helix</keyword>
<dbReference type="Pfam" id="PF00672">
    <property type="entry name" value="HAMP"/>
    <property type="match status" value="1"/>
</dbReference>
<keyword evidence="10" id="KW-0472">Membrane</keyword>
<comment type="caution">
    <text evidence="13">The sequence shown here is derived from an EMBL/GenBank/DDBJ whole genome shotgun (WGS) entry which is preliminary data.</text>
</comment>
<feature type="transmembrane region" description="Helical" evidence="10">
    <location>
        <begin position="270"/>
        <end position="291"/>
    </location>
</feature>
<feature type="transmembrane region" description="Helical" evidence="10">
    <location>
        <begin position="34"/>
        <end position="57"/>
    </location>
</feature>
<evidence type="ECO:0000256" key="9">
    <source>
        <dbReference type="ARBA" id="ARBA00022840"/>
    </source>
</evidence>